<keyword evidence="1" id="KW-0472">Membrane</keyword>
<comment type="caution">
    <text evidence="2">The sequence shown here is derived from an EMBL/GenBank/DDBJ whole genome shotgun (WGS) entry which is preliminary data.</text>
</comment>
<feature type="transmembrane region" description="Helical" evidence="1">
    <location>
        <begin position="141"/>
        <end position="159"/>
    </location>
</feature>
<name>A0A151GD00_DRECN</name>
<keyword evidence="1" id="KW-0812">Transmembrane</keyword>
<reference evidence="2 3" key="1">
    <citation type="journal article" date="2016" name="Sci. Rep.">
        <title>Insights into Adaptations to a Near-Obligate Nematode Endoparasitic Lifestyle from the Finished Genome of Drechmeria coniospora.</title>
        <authorList>
            <person name="Zhang L."/>
            <person name="Zhou Z."/>
            <person name="Guo Q."/>
            <person name="Fokkens L."/>
            <person name="Miskei M."/>
            <person name="Pocsi I."/>
            <person name="Zhang W."/>
            <person name="Chen M."/>
            <person name="Wang L."/>
            <person name="Sun Y."/>
            <person name="Donzelli B.G."/>
            <person name="Gibson D.M."/>
            <person name="Nelson D.R."/>
            <person name="Luo J.G."/>
            <person name="Rep M."/>
            <person name="Liu H."/>
            <person name="Yang S."/>
            <person name="Wang J."/>
            <person name="Krasnoff S.B."/>
            <person name="Xu Y."/>
            <person name="Molnar I."/>
            <person name="Lin M."/>
        </authorList>
    </citation>
    <scope>NUCLEOTIDE SEQUENCE [LARGE SCALE GENOMIC DNA]</scope>
    <source>
        <strain evidence="2 3">ARSEF 6962</strain>
    </source>
</reference>
<dbReference type="STRING" id="98403.A0A151GD00"/>
<dbReference type="GeneID" id="63719580"/>
<dbReference type="RefSeq" id="XP_040654328.1">
    <property type="nucleotide sequence ID" value="XM_040804224.1"/>
</dbReference>
<protein>
    <submittedName>
        <fullName evidence="2">Uncharacterized protein</fullName>
    </submittedName>
</protein>
<gene>
    <name evidence="2" type="ORF">DCS_06937</name>
</gene>
<dbReference type="AlphaFoldDB" id="A0A151GD00"/>
<proteinExistence type="predicted"/>
<dbReference type="InParanoid" id="A0A151GD00"/>
<dbReference type="Proteomes" id="UP000076580">
    <property type="component" value="Chromosome 03"/>
</dbReference>
<accession>A0A151GD00</accession>
<evidence type="ECO:0000313" key="2">
    <source>
        <dbReference type="EMBL" id="KYK54976.1"/>
    </source>
</evidence>
<keyword evidence="3" id="KW-1185">Reference proteome</keyword>
<evidence type="ECO:0000256" key="1">
    <source>
        <dbReference type="SAM" id="Phobius"/>
    </source>
</evidence>
<keyword evidence="1" id="KW-1133">Transmembrane helix</keyword>
<organism evidence="2 3">
    <name type="scientific">Drechmeria coniospora</name>
    <name type="common">Nematophagous fungus</name>
    <name type="synonym">Meria coniospora</name>
    <dbReference type="NCBI Taxonomy" id="98403"/>
    <lineage>
        <taxon>Eukaryota</taxon>
        <taxon>Fungi</taxon>
        <taxon>Dikarya</taxon>
        <taxon>Ascomycota</taxon>
        <taxon>Pezizomycotina</taxon>
        <taxon>Sordariomycetes</taxon>
        <taxon>Hypocreomycetidae</taxon>
        <taxon>Hypocreales</taxon>
        <taxon>Ophiocordycipitaceae</taxon>
        <taxon>Drechmeria</taxon>
    </lineage>
</organism>
<feature type="transmembrane region" description="Helical" evidence="1">
    <location>
        <begin position="112"/>
        <end position="135"/>
    </location>
</feature>
<dbReference type="EMBL" id="LAYC01000003">
    <property type="protein sequence ID" value="KYK54976.1"/>
    <property type="molecule type" value="Genomic_DNA"/>
</dbReference>
<evidence type="ECO:0000313" key="3">
    <source>
        <dbReference type="Proteomes" id="UP000076580"/>
    </source>
</evidence>
<sequence>MPAMNVRVPDEISMRRLADAPSQESEYGTLSQSPYGILRILGGWGNVRYGNSPHGAHDAYIVAPRGTTWLTHFPHTAGLDLCECRPAWAARHGDGGGDGYLMHIANSMFRSMIAGTSTAMIFGISAGMAGSLIWGTATLPFVIFSSVGFALGSLRWYAVSTQEALLQLRRYPSLLRMHIIANYPWVPEYSYRDPSWFTPRNFDANWVQRSVLVASWLSAQPALDDVHSQVEAALVQKYVDGVPEDEDPGQGGAEE</sequence>